<organism evidence="10 11">
    <name type="scientific">Thalassomonas haliotis</name>
    <dbReference type="NCBI Taxonomy" id="485448"/>
    <lineage>
        <taxon>Bacteria</taxon>
        <taxon>Pseudomonadati</taxon>
        <taxon>Pseudomonadota</taxon>
        <taxon>Gammaproteobacteria</taxon>
        <taxon>Alteromonadales</taxon>
        <taxon>Colwelliaceae</taxon>
        <taxon>Thalassomonas</taxon>
    </lineage>
</organism>
<dbReference type="InterPro" id="IPR012340">
    <property type="entry name" value="NA-bd_OB-fold"/>
</dbReference>
<dbReference type="HAMAP" id="MF_00201">
    <property type="entry name" value="RecO"/>
    <property type="match status" value="1"/>
</dbReference>
<feature type="domain" description="DNA replication/recombination mediator RecO N-terminal" evidence="9">
    <location>
        <begin position="2"/>
        <end position="77"/>
    </location>
</feature>
<dbReference type="Pfam" id="PF11967">
    <property type="entry name" value="RecO_N"/>
    <property type="match status" value="1"/>
</dbReference>
<keyword evidence="4 8" id="KW-0227">DNA damage</keyword>
<comment type="similarity">
    <text evidence="2 8">Belongs to the RecO family.</text>
</comment>
<dbReference type="Pfam" id="PF02565">
    <property type="entry name" value="RecO_C"/>
    <property type="match status" value="1"/>
</dbReference>
<keyword evidence="6 8" id="KW-0234">DNA repair</keyword>
<dbReference type="InterPro" id="IPR022572">
    <property type="entry name" value="DNA_rep/recomb_RecO_N"/>
</dbReference>
<keyword evidence="11" id="KW-1185">Reference proteome</keyword>
<dbReference type="SUPFAM" id="SSF50249">
    <property type="entry name" value="Nucleic acid-binding proteins"/>
    <property type="match status" value="1"/>
</dbReference>
<evidence type="ECO:0000256" key="2">
    <source>
        <dbReference type="ARBA" id="ARBA00007452"/>
    </source>
</evidence>
<dbReference type="PANTHER" id="PTHR33991">
    <property type="entry name" value="DNA REPAIR PROTEIN RECO"/>
    <property type="match status" value="1"/>
</dbReference>
<name>A0ABY7VGE6_9GAMM</name>
<reference evidence="10 11" key="1">
    <citation type="journal article" date="2022" name="Mar. Drugs">
        <title>Bioassay-Guided Fractionation Leads to the Detection of Cholic Acid Generated by the Rare Thalassomonas sp.</title>
        <authorList>
            <person name="Pheiffer F."/>
            <person name="Schneider Y.K."/>
            <person name="Hansen E.H."/>
            <person name="Andersen J.H."/>
            <person name="Isaksson J."/>
            <person name="Busche T."/>
            <person name="R C."/>
            <person name="Kalinowski J."/>
            <person name="Zyl L.V."/>
            <person name="Trindade M."/>
        </authorList>
    </citation>
    <scope>NUCLEOTIDE SEQUENCE [LARGE SCALE GENOMIC DNA]</scope>
    <source>
        <strain evidence="10 11">A5K-61T</strain>
    </source>
</reference>
<dbReference type="InterPro" id="IPR042242">
    <property type="entry name" value="RecO_C"/>
</dbReference>
<dbReference type="RefSeq" id="WP_274053138.1">
    <property type="nucleotide sequence ID" value="NZ_CP059693.1"/>
</dbReference>
<evidence type="ECO:0000256" key="6">
    <source>
        <dbReference type="ARBA" id="ARBA00023204"/>
    </source>
</evidence>
<evidence type="ECO:0000256" key="5">
    <source>
        <dbReference type="ARBA" id="ARBA00023172"/>
    </source>
</evidence>
<accession>A0ABY7VGE6</accession>
<dbReference type="NCBIfam" id="TIGR00613">
    <property type="entry name" value="reco"/>
    <property type="match status" value="1"/>
</dbReference>
<evidence type="ECO:0000256" key="3">
    <source>
        <dbReference type="ARBA" id="ARBA00021310"/>
    </source>
</evidence>
<evidence type="ECO:0000313" key="11">
    <source>
        <dbReference type="Proteomes" id="UP001215231"/>
    </source>
</evidence>
<protein>
    <recommendedName>
        <fullName evidence="3 8">DNA repair protein RecO</fullName>
    </recommendedName>
    <alternativeName>
        <fullName evidence="7 8">Recombination protein O</fullName>
    </alternativeName>
</protein>
<evidence type="ECO:0000256" key="8">
    <source>
        <dbReference type="HAMAP-Rule" id="MF_00201"/>
    </source>
</evidence>
<dbReference type="Gene3D" id="1.20.1440.120">
    <property type="entry name" value="Recombination protein O, C-terminal domain"/>
    <property type="match status" value="1"/>
</dbReference>
<dbReference type="Proteomes" id="UP001215231">
    <property type="component" value="Chromosome"/>
</dbReference>
<evidence type="ECO:0000256" key="4">
    <source>
        <dbReference type="ARBA" id="ARBA00022763"/>
    </source>
</evidence>
<sequence>MIAQEQRAFLLHSRPFKDSQHLVELLTENDGKVAALVYMNKSSKASKSGLLQPFTPITVVLKGRSSLKRLSRVEAVAKSYPLSGDNLYSAMYLNELLVRLLAEHVPCEELYLHYQASLEALTKASSIELILRKFELALLDELGIPLDFTPVVEVGSARFYYQPELGFVPSEDQKLYPDYHRDALQAIARQDFATRETLLCFKRLMRQVLSELLGAKPLHSRKLFIKRETMS</sequence>
<dbReference type="SUPFAM" id="SSF57863">
    <property type="entry name" value="ArfGap/RecO-like zinc finger"/>
    <property type="match status" value="1"/>
</dbReference>
<dbReference type="InterPro" id="IPR003717">
    <property type="entry name" value="RecO"/>
</dbReference>
<keyword evidence="5 8" id="KW-0233">DNA recombination</keyword>
<gene>
    <name evidence="8 10" type="primary">recO</name>
    <name evidence="10" type="ORF">H3N35_04915</name>
</gene>
<evidence type="ECO:0000313" key="10">
    <source>
        <dbReference type="EMBL" id="WDE12814.1"/>
    </source>
</evidence>
<comment type="function">
    <text evidence="1 8">Involved in DNA repair and RecF pathway recombination.</text>
</comment>
<proteinExistence type="inferred from homology"/>
<dbReference type="Gene3D" id="2.40.50.140">
    <property type="entry name" value="Nucleic acid-binding proteins"/>
    <property type="match status" value="1"/>
</dbReference>
<evidence type="ECO:0000256" key="1">
    <source>
        <dbReference type="ARBA" id="ARBA00003065"/>
    </source>
</evidence>
<dbReference type="EMBL" id="CP059693">
    <property type="protein sequence ID" value="WDE12814.1"/>
    <property type="molecule type" value="Genomic_DNA"/>
</dbReference>
<dbReference type="PANTHER" id="PTHR33991:SF1">
    <property type="entry name" value="DNA REPAIR PROTEIN RECO"/>
    <property type="match status" value="1"/>
</dbReference>
<evidence type="ECO:0000256" key="7">
    <source>
        <dbReference type="ARBA" id="ARBA00033409"/>
    </source>
</evidence>
<evidence type="ECO:0000259" key="9">
    <source>
        <dbReference type="Pfam" id="PF11967"/>
    </source>
</evidence>
<dbReference type="InterPro" id="IPR037278">
    <property type="entry name" value="ARFGAP/RecO"/>
</dbReference>